<dbReference type="STRING" id="1631871.FOL01_1258"/>
<feature type="domain" description="Helix-hairpin-helix DNA-binding motif class 1" evidence="7">
    <location>
        <begin position="105"/>
        <end position="124"/>
    </location>
</feature>
<comment type="similarity">
    <text evidence="6">Belongs to the RuvA family.</text>
</comment>
<evidence type="ECO:0000313" key="9">
    <source>
        <dbReference type="Proteomes" id="UP000185473"/>
    </source>
</evidence>
<dbReference type="Pfam" id="PF07499">
    <property type="entry name" value="RuvA_C"/>
    <property type="match status" value="1"/>
</dbReference>
<dbReference type="AlphaFoldDB" id="A0A1L6RC26"/>
<dbReference type="SUPFAM" id="SSF46929">
    <property type="entry name" value="DNA helicase RuvA subunit, C-terminal domain"/>
    <property type="match status" value="1"/>
</dbReference>
<dbReference type="OrthoDB" id="5293449at2"/>
<dbReference type="GO" id="GO:0009379">
    <property type="term" value="C:Holliday junction helicase complex"/>
    <property type="evidence" value="ECO:0007669"/>
    <property type="project" value="InterPro"/>
</dbReference>
<dbReference type="InterPro" id="IPR003583">
    <property type="entry name" value="Hlx-hairpin-Hlx_DNA-bd_motif"/>
</dbReference>
<comment type="function">
    <text evidence="6">The RuvA-RuvB-RuvC complex processes Holliday junction (HJ) DNA during genetic recombination and DNA repair, while the RuvA-RuvB complex plays an important role in the rescue of blocked DNA replication forks via replication fork reversal (RFR). RuvA specifically binds to HJ cruciform DNA, conferring on it an open structure. The RuvB hexamer acts as an ATP-dependent pump, pulling dsDNA into and through the RuvAB complex. HJ branch migration allows RuvC to scan DNA until it finds its consensus sequence, where it cleaves and resolves the cruciform DNA.</text>
</comment>
<proteinExistence type="inferred from homology"/>
<reference evidence="8 9" key="1">
    <citation type="submission" date="2016-02" db="EMBL/GenBank/DDBJ databases">
        <title>Complete Genome Sequence of Weissella jogaejeotgali FOL01.</title>
        <authorList>
            <person name="Lee J.-H."/>
            <person name="Ku H.-J."/>
        </authorList>
    </citation>
    <scope>NUCLEOTIDE SEQUENCE [LARGE SCALE GENOMIC DNA]</scope>
    <source>
        <strain evidence="8 9">FOL01</strain>
    </source>
</reference>
<dbReference type="Gene3D" id="1.10.150.20">
    <property type="entry name" value="5' to 3' exonuclease, C-terminal subdomain"/>
    <property type="match status" value="1"/>
</dbReference>
<keyword evidence="1 6" id="KW-0963">Cytoplasm</keyword>
<dbReference type="GO" id="GO:0005737">
    <property type="term" value="C:cytoplasm"/>
    <property type="evidence" value="ECO:0007669"/>
    <property type="project" value="UniProtKB-SubCell"/>
</dbReference>
<dbReference type="GO" id="GO:0006310">
    <property type="term" value="P:DNA recombination"/>
    <property type="evidence" value="ECO:0007669"/>
    <property type="project" value="UniProtKB-UniRule"/>
</dbReference>
<dbReference type="GO" id="GO:0000400">
    <property type="term" value="F:four-way junction DNA binding"/>
    <property type="evidence" value="ECO:0007669"/>
    <property type="project" value="UniProtKB-UniRule"/>
</dbReference>
<dbReference type="Proteomes" id="UP000185473">
    <property type="component" value="Chromosome"/>
</dbReference>
<evidence type="ECO:0000259" key="7">
    <source>
        <dbReference type="SMART" id="SM00278"/>
    </source>
</evidence>
<evidence type="ECO:0000313" key="8">
    <source>
        <dbReference type="EMBL" id="APS42117.1"/>
    </source>
</evidence>
<evidence type="ECO:0000256" key="5">
    <source>
        <dbReference type="ARBA" id="ARBA00023204"/>
    </source>
</evidence>
<feature type="region of interest" description="Domain III" evidence="6">
    <location>
        <begin position="146"/>
        <end position="195"/>
    </location>
</feature>
<dbReference type="InterPro" id="IPR012340">
    <property type="entry name" value="NA-bd_OB-fold"/>
</dbReference>
<keyword evidence="8" id="KW-0378">Hydrolase</keyword>
<dbReference type="HAMAP" id="MF_00031">
    <property type="entry name" value="DNA_HJ_migration_RuvA"/>
    <property type="match status" value="1"/>
</dbReference>
<dbReference type="Pfam" id="PF01330">
    <property type="entry name" value="RuvA_N"/>
    <property type="match status" value="1"/>
</dbReference>
<gene>
    <name evidence="6" type="primary">ruvA</name>
    <name evidence="8" type="ORF">FOL01_1258</name>
</gene>
<dbReference type="GO" id="GO:0048476">
    <property type="term" value="C:Holliday junction resolvase complex"/>
    <property type="evidence" value="ECO:0007669"/>
    <property type="project" value="UniProtKB-UniRule"/>
</dbReference>
<dbReference type="GO" id="GO:0005524">
    <property type="term" value="F:ATP binding"/>
    <property type="evidence" value="ECO:0007669"/>
    <property type="project" value="InterPro"/>
</dbReference>
<accession>A0A1L6RC26</accession>
<comment type="subcellular location">
    <subcellularLocation>
        <location evidence="6">Cytoplasm</location>
    </subcellularLocation>
</comment>
<dbReference type="InterPro" id="IPR010994">
    <property type="entry name" value="RuvA_2-like"/>
</dbReference>
<keyword evidence="3 6" id="KW-0238">DNA-binding</keyword>
<feature type="domain" description="Helix-hairpin-helix DNA-binding motif class 1" evidence="7">
    <location>
        <begin position="70"/>
        <end position="89"/>
    </location>
</feature>
<dbReference type="CDD" id="cd14332">
    <property type="entry name" value="UBA_RuvA_C"/>
    <property type="match status" value="1"/>
</dbReference>
<keyword evidence="2 6" id="KW-0227">DNA damage</keyword>
<dbReference type="InterPro" id="IPR011114">
    <property type="entry name" value="RuvA_C"/>
</dbReference>
<evidence type="ECO:0000256" key="1">
    <source>
        <dbReference type="ARBA" id="ARBA00022490"/>
    </source>
</evidence>
<evidence type="ECO:0000256" key="4">
    <source>
        <dbReference type="ARBA" id="ARBA00023172"/>
    </source>
</evidence>
<dbReference type="InterPro" id="IPR000085">
    <property type="entry name" value="RuvA"/>
</dbReference>
<dbReference type="KEGG" id="wjo:FOL01_1258"/>
<keyword evidence="8" id="KW-0547">Nucleotide-binding</keyword>
<dbReference type="GO" id="GO:0009378">
    <property type="term" value="F:four-way junction helicase activity"/>
    <property type="evidence" value="ECO:0007669"/>
    <property type="project" value="InterPro"/>
</dbReference>
<dbReference type="Gene3D" id="2.40.50.140">
    <property type="entry name" value="Nucleic acid-binding proteins"/>
    <property type="match status" value="1"/>
</dbReference>
<dbReference type="SUPFAM" id="SSF47781">
    <property type="entry name" value="RuvA domain 2-like"/>
    <property type="match status" value="1"/>
</dbReference>
<evidence type="ECO:0000256" key="3">
    <source>
        <dbReference type="ARBA" id="ARBA00023125"/>
    </source>
</evidence>
<keyword evidence="4 6" id="KW-0233">DNA recombination</keyword>
<dbReference type="NCBIfam" id="TIGR00084">
    <property type="entry name" value="ruvA"/>
    <property type="match status" value="1"/>
</dbReference>
<dbReference type="GO" id="GO:0006281">
    <property type="term" value="P:DNA repair"/>
    <property type="evidence" value="ECO:0007669"/>
    <property type="project" value="UniProtKB-UniRule"/>
</dbReference>
<comment type="caution">
    <text evidence="6">Lacks conserved residue(s) required for the propagation of feature annotation.</text>
</comment>
<evidence type="ECO:0000256" key="6">
    <source>
        <dbReference type="HAMAP-Rule" id="MF_00031"/>
    </source>
</evidence>
<dbReference type="Pfam" id="PF14520">
    <property type="entry name" value="HHH_5"/>
    <property type="match status" value="1"/>
</dbReference>
<keyword evidence="9" id="KW-1185">Reference proteome</keyword>
<comment type="domain">
    <text evidence="6">Has three domains with a flexible linker between the domains II and III and assumes an 'L' shape. Domain III is highly mobile and contacts RuvB.</text>
</comment>
<dbReference type="SUPFAM" id="SSF50249">
    <property type="entry name" value="Nucleic acid-binding proteins"/>
    <property type="match status" value="1"/>
</dbReference>
<name>A0A1L6RC26_9LACO</name>
<protein>
    <recommendedName>
        <fullName evidence="6">Holliday junction branch migration complex subunit RuvA</fullName>
    </recommendedName>
</protein>
<organism evidence="8 9">
    <name type="scientific">Weissella jogaejeotgali</name>
    <dbReference type="NCBI Taxonomy" id="1631871"/>
    <lineage>
        <taxon>Bacteria</taxon>
        <taxon>Bacillati</taxon>
        <taxon>Bacillota</taxon>
        <taxon>Bacilli</taxon>
        <taxon>Lactobacillales</taxon>
        <taxon>Lactobacillaceae</taxon>
        <taxon>Weissella</taxon>
    </lineage>
</organism>
<sequence>MYEYLKGTITAILPSYIVIDIQGIGYRVLVANPYTFSLNDTMTVYVEQIIRDNEQALYGFSNKEDKDLFQKLLNVSGIGPKSALAILANSDHTGLINAIMQNDISFLTKFPGIGKKTAQQIVLDLQNKLADLTLSVEHNDPLPADGENSALVDALLALEALGYAKKDTKRVEKELTKQTNLSTAEYVSAGLKLLQ</sequence>
<keyword evidence="5 6" id="KW-0234">DNA repair</keyword>
<comment type="subunit">
    <text evidence="6">Homotetramer. Forms an RuvA(8)-RuvB(12)-Holliday junction (HJ) complex. HJ DNA is sandwiched between 2 RuvA tetramers; dsDNA enters through RuvA and exits via RuvB. An RuvB hexamer assembles on each DNA strand where it exits the tetramer. Each RuvB hexamer is contacted by two RuvA subunits (via domain III) on 2 adjacent RuvB subunits; this complex drives branch migration. In the full resolvosome a probable DNA-RuvA(4)-RuvB(12)-RuvC(2) complex forms which resolves the HJ.</text>
</comment>
<dbReference type="RefSeq" id="WP_075269885.1">
    <property type="nucleotide sequence ID" value="NZ_CP014332.1"/>
</dbReference>
<dbReference type="InterPro" id="IPR036267">
    <property type="entry name" value="RuvA_C_sf"/>
</dbReference>
<dbReference type="InterPro" id="IPR013849">
    <property type="entry name" value="DNA_helicase_Holl-junc_RuvA_I"/>
</dbReference>
<evidence type="ECO:0000256" key="2">
    <source>
        <dbReference type="ARBA" id="ARBA00022763"/>
    </source>
</evidence>
<keyword evidence="8" id="KW-0067">ATP-binding</keyword>
<dbReference type="EMBL" id="CP014332">
    <property type="protein sequence ID" value="APS42117.1"/>
    <property type="molecule type" value="Genomic_DNA"/>
</dbReference>
<keyword evidence="8" id="KW-0347">Helicase</keyword>
<dbReference type="SMART" id="SM00278">
    <property type="entry name" value="HhH1"/>
    <property type="match status" value="2"/>
</dbReference>